<evidence type="ECO:0000313" key="5">
    <source>
        <dbReference type="Proteomes" id="UP000037237"/>
    </source>
</evidence>
<dbReference type="GO" id="GO:0042256">
    <property type="term" value="P:cytosolic ribosome assembly"/>
    <property type="evidence" value="ECO:0007669"/>
    <property type="project" value="InterPro"/>
</dbReference>
<sequence>MPLFLFDVFGNASIGVYSLVNDEIAIVPPQVPESKRLKVENWLKVKVVATTVGKSVIIGALACSNSNGVLLPSFADEDEIEAIKSASDLNVTVMNTKKTAYGNMVLANDHGAIVGPGLEREEVNKIADTLGVETISSEIAGLPYVGALATATNKGVLAHPMLKEEERKVLEDVFKVPVDVGTVNCGIPYVSTGMLGNSNGAVVGLLTTGPEMFIIGQALDVVR</sequence>
<gene>
    <name evidence="3" type="primary">eif6</name>
    <name evidence="4" type="ORF">AC477_03030</name>
</gene>
<dbReference type="HAMAP" id="MF_00032">
    <property type="entry name" value="eIF_6"/>
    <property type="match status" value="1"/>
</dbReference>
<protein>
    <recommendedName>
        <fullName evidence="3">Translation initiation factor 6</fullName>
        <shortName evidence="3">aIF-6</shortName>
    </recommendedName>
</protein>
<dbReference type="SMART" id="SM00654">
    <property type="entry name" value="eIF6"/>
    <property type="match status" value="1"/>
</dbReference>
<dbReference type="Pfam" id="PF01912">
    <property type="entry name" value="eIF-6"/>
    <property type="match status" value="1"/>
</dbReference>
<name>A0A0M0BVK5_9ARCH</name>
<dbReference type="PANTHER" id="PTHR10784">
    <property type="entry name" value="TRANSLATION INITIATION FACTOR 6"/>
    <property type="match status" value="1"/>
</dbReference>
<keyword evidence="2 3" id="KW-0648">Protein biosynthesis</keyword>
<evidence type="ECO:0000256" key="3">
    <source>
        <dbReference type="HAMAP-Rule" id="MF_00032"/>
    </source>
</evidence>
<evidence type="ECO:0000256" key="2">
    <source>
        <dbReference type="ARBA" id="ARBA00022917"/>
    </source>
</evidence>
<evidence type="ECO:0000256" key="1">
    <source>
        <dbReference type="ARBA" id="ARBA00022540"/>
    </source>
</evidence>
<dbReference type="GO" id="GO:0043022">
    <property type="term" value="F:ribosome binding"/>
    <property type="evidence" value="ECO:0007669"/>
    <property type="project" value="InterPro"/>
</dbReference>
<dbReference type="GO" id="GO:0003743">
    <property type="term" value="F:translation initiation factor activity"/>
    <property type="evidence" value="ECO:0007669"/>
    <property type="project" value="UniProtKB-UniRule"/>
</dbReference>
<organism evidence="4 5">
    <name type="scientific">miscellaneous Crenarchaeota group-1 archaeon SG8-32-1</name>
    <dbReference type="NCBI Taxonomy" id="1685124"/>
    <lineage>
        <taxon>Archaea</taxon>
        <taxon>Candidatus Bathyarchaeota</taxon>
        <taxon>MCG-1</taxon>
    </lineage>
</organism>
<evidence type="ECO:0000313" key="4">
    <source>
        <dbReference type="EMBL" id="KON32400.1"/>
    </source>
</evidence>
<dbReference type="EMBL" id="LFWU01000068">
    <property type="protein sequence ID" value="KON32400.1"/>
    <property type="molecule type" value="Genomic_DNA"/>
</dbReference>
<comment type="caution">
    <text evidence="4">The sequence shown here is derived from an EMBL/GenBank/DDBJ whole genome shotgun (WGS) entry which is preliminary data.</text>
</comment>
<dbReference type="AlphaFoldDB" id="A0A0M0BVK5"/>
<accession>A0A0M0BVK5</accession>
<dbReference type="InterPro" id="IPR002769">
    <property type="entry name" value="eIF6"/>
</dbReference>
<comment type="function">
    <text evidence="3">Binds to the 50S ribosomal subunit and prevents its association with the 30S ribosomal subunit to form the 70S initiation complex.</text>
</comment>
<dbReference type="NCBIfam" id="TIGR00323">
    <property type="entry name" value="eIF-6"/>
    <property type="match status" value="1"/>
</dbReference>
<reference evidence="4 5" key="1">
    <citation type="submission" date="2015-06" db="EMBL/GenBank/DDBJ databases">
        <title>New insights into the roles of widespread benthic archaea in carbon and nitrogen cycling.</title>
        <authorList>
            <person name="Lazar C.S."/>
            <person name="Baker B.J."/>
            <person name="Seitz K.W."/>
            <person name="Hyde A.S."/>
            <person name="Dick G.J."/>
            <person name="Hinrichs K.-U."/>
            <person name="Teske A.P."/>
        </authorList>
    </citation>
    <scope>NUCLEOTIDE SEQUENCE [LARGE SCALE GENOMIC DNA]</scope>
    <source>
        <strain evidence="4">SG8-32-1</strain>
    </source>
</reference>
<proteinExistence type="inferred from homology"/>
<dbReference type="SUPFAM" id="SSF55909">
    <property type="entry name" value="Pentein"/>
    <property type="match status" value="1"/>
</dbReference>
<comment type="similarity">
    <text evidence="3">Belongs to the eIF-6 family.</text>
</comment>
<dbReference type="PIRSF" id="PIRSF006413">
    <property type="entry name" value="IF-6"/>
    <property type="match status" value="1"/>
</dbReference>
<dbReference type="Proteomes" id="UP000037237">
    <property type="component" value="Unassembled WGS sequence"/>
</dbReference>
<keyword evidence="1 3" id="KW-0396">Initiation factor</keyword>
<dbReference type="Gene3D" id="3.75.10.10">
    <property type="entry name" value="L-arginine/glycine Amidinotransferase, Chain A"/>
    <property type="match status" value="1"/>
</dbReference>